<keyword evidence="2" id="KW-1185">Reference proteome</keyword>
<dbReference type="SUPFAM" id="SSF55797">
    <property type="entry name" value="PR-1-like"/>
    <property type="match status" value="1"/>
</dbReference>
<sequence>MRFVIHNGRVSPAKVVGDVVTRERRWYDAGRKACVGGKQCEDYLYIVSPVGCGVAACASGKTVVVCEYYPF</sequence>
<reference evidence="1" key="3">
    <citation type="submission" date="2015-04" db="UniProtKB">
        <authorList>
            <consortium name="EnsemblPlants"/>
        </authorList>
    </citation>
    <scope>IDENTIFICATION</scope>
</reference>
<dbReference type="InterPro" id="IPR035940">
    <property type="entry name" value="CAP_sf"/>
</dbReference>
<dbReference type="STRING" id="77586.A0A0D9W385"/>
<evidence type="ECO:0008006" key="3">
    <source>
        <dbReference type="Google" id="ProtNLM"/>
    </source>
</evidence>
<reference evidence="2" key="2">
    <citation type="submission" date="2013-12" db="EMBL/GenBank/DDBJ databases">
        <authorList>
            <person name="Yu Y."/>
            <person name="Lee S."/>
            <person name="de Baynast K."/>
            <person name="Wissotski M."/>
            <person name="Liu L."/>
            <person name="Talag J."/>
            <person name="Goicoechea J."/>
            <person name="Angelova A."/>
            <person name="Jetty R."/>
            <person name="Kudrna D."/>
            <person name="Golser W."/>
            <person name="Rivera L."/>
            <person name="Zhang J."/>
            <person name="Wing R."/>
        </authorList>
    </citation>
    <scope>NUCLEOTIDE SEQUENCE</scope>
</reference>
<proteinExistence type="predicted"/>
<dbReference type="Proteomes" id="UP000032180">
    <property type="component" value="Chromosome 4"/>
</dbReference>
<dbReference type="Gene3D" id="3.40.33.10">
    <property type="entry name" value="CAP"/>
    <property type="match status" value="1"/>
</dbReference>
<accession>A0A0D9W385</accession>
<evidence type="ECO:0000313" key="1">
    <source>
        <dbReference type="EnsemblPlants" id="LPERR04G04390.1"/>
    </source>
</evidence>
<reference evidence="1 2" key="1">
    <citation type="submission" date="2012-08" db="EMBL/GenBank/DDBJ databases">
        <title>Oryza genome evolution.</title>
        <authorList>
            <person name="Wing R.A."/>
        </authorList>
    </citation>
    <scope>NUCLEOTIDE SEQUENCE</scope>
</reference>
<dbReference type="HOGENOM" id="CLU_2743664_0_0_1"/>
<dbReference type="EnsemblPlants" id="LPERR04G04390.1">
    <property type="protein sequence ID" value="LPERR04G04390.1"/>
    <property type="gene ID" value="LPERR04G04390"/>
</dbReference>
<protein>
    <recommendedName>
        <fullName evidence="3">SCP domain-containing protein</fullName>
    </recommendedName>
</protein>
<dbReference type="Gramene" id="LPERR04G04390.1">
    <property type="protein sequence ID" value="LPERR04G04390.1"/>
    <property type="gene ID" value="LPERR04G04390"/>
</dbReference>
<dbReference type="AlphaFoldDB" id="A0A0D9W385"/>
<name>A0A0D9W385_9ORYZ</name>
<evidence type="ECO:0000313" key="2">
    <source>
        <dbReference type="Proteomes" id="UP000032180"/>
    </source>
</evidence>
<organism evidence="1 2">
    <name type="scientific">Leersia perrieri</name>
    <dbReference type="NCBI Taxonomy" id="77586"/>
    <lineage>
        <taxon>Eukaryota</taxon>
        <taxon>Viridiplantae</taxon>
        <taxon>Streptophyta</taxon>
        <taxon>Embryophyta</taxon>
        <taxon>Tracheophyta</taxon>
        <taxon>Spermatophyta</taxon>
        <taxon>Magnoliopsida</taxon>
        <taxon>Liliopsida</taxon>
        <taxon>Poales</taxon>
        <taxon>Poaceae</taxon>
        <taxon>BOP clade</taxon>
        <taxon>Oryzoideae</taxon>
        <taxon>Oryzeae</taxon>
        <taxon>Oryzinae</taxon>
        <taxon>Leersia</taxon>
    </lineage>
</organism>